<evidence type="ECO:0000259" key="2">
    <source>
        <dbReference type="Pfam" id="PF04909"/>
    </source>
</evidence>
<protein>
    <submittedName>
        <fullName evidence="3">L-fuconolactonase</fullName>
    </submittedName>
</protein>
<comment type="similarity">
    <text evidence="1">Belongs to the metallo-dependent hydrolases superfamily.</text>
</comment>
<dbReference type="InterPro" id="IPR032466">
    <property type="entry name" value="Metal_Hydrolase"/>
</dbReference>
<dbReference type="Proteomes" id="UP000244069">
    <property type="component" value="Unassembled WGS sequence"/>
</dbReference>
<sequence length="272" mass="29552">MIDAHQHFWRISRGDYSWMDDSVAQIRRDILPTDLAPLTEAAGVTGTVLVQAAPTVEETLFMLSLAEDSTLVRGVVGWIDLEGDVQAQLDRIAHPALRGIRPMLQDIEETDWILREDVVAGLRKVAAAGLRLDALIVPRHFGVIDALAHRVPELPIVVDHCAKPVFDGDDPGLAWRDGMAALAAHPQVFCKLSGLANEYGPGWSAAALRPVFDHVLACFGPDRIMWGSDWPVLELAGDYAGWAACAQEMAAGLPEAARKAIFGGTAARFYDI</sequence>
<comment type="caution">
    <text evidence="3">The sequence shown here is derived from an EMBL/GenBank/DDBJ whole genome shotgun (WGS) entry which is preliminary data.</text>
</comment>
<dbReference type="OrthoDB" id="9787654at2"/>
<dbReference type="InterPro" id="IPR052350">
    <property type="entry name" value="Metallo-dep_Lactonases"/>
</dbReference>
<reference evidence="3 4" key="1">
    <citation type="submission" date="2018-04" db="EMBL/GenBank/DDBJ databases">
        <title>Genomic Encyclopedia of Archaeal and Bacterial Type Strains, Phase II (KMG-II): from individual species to whole genera.</title>
        <authorList>
            <person name="Goeker M."/>
        </authorList>
    </citation>
    <scope>NUCLEOTIDE SEQUENCE [LARGE SCALE GENOMIC DNA]</scope>
    <source>
        <strain evidence="3 4">DSM 29329</strain>
    </source>
</reference>
<accession>A0A2T6AQ10</accession>
<dbReference type="SUPFAM" id="SSF51556">
    <property type="entry name" value="Metallo-dependent hydrolases"/>
    <property type="match status" value="1"/>
</dbReference>
<dbReference type="Pfam" id="PF04909">
    <property type="entry name" value="Amidohydro_2"/>
    <property type="match status" value="1"/>
</dbReference>
<dbReference type="InterPro" id="IPR006680">
    <property type="entry name" value="Amidohydro-rel"/>
</dbReference>
<dbReference type="PANTHER" id="PTHR43569:SF2">
    <property type="entry name" value="AMIDOHYDROLASE-RELATED DOMAIN-CONTAINING PROTEIN"/>
    <property type="match status" value="1"/>
</dbReference>
<evidence type="ECO:0000313" key="3">
    <source>
        <dbReference type="EMBL" id="PTX45913.1"/>
    </source>
</evidence>
<dbReference type="EMBL" id="QBKN01000019">
    <property type="protein sequence ID" value="PTX45913.1"/>
    <property type="molecule type" value="Genomic_DNA"/>
</dbReference>
<dbReference type="PANTHER" id="PTHR43569">
    <property type="entry name" value="AMIDOHYDROLASE"/>
    <property type="match status" value="1"/>
</dbReference>
<dbReference type="Gene3D" id="3.20.20.140">
    <property type="entry name" value="Metal-dependent hydrolases"/>
    <property type="match status" value="1"/>
</dbReference>
<feature type="domain" description="Amidohydrolase-related" evidence="2">
    <location>
        <begin position="2"/>
        <end position="272"/>
    </location>
</feature>
<gene>
    <name evidence="3" type="ORF">C8N44_11971</name>
</gene>
<dbReference type="AlphaFoldDB" id="A0A2T6AQ10"/>
<evidence type="ECO:0000313" key="4">
    <source>
        <dbReference type="Proteomes" id="UP000244069"/>
    </source>
</evidence>
<dbReference type="RefSeq" id="WP_107977573.1">
    <property type="nucleotide sequence ID" value="NZ_BMEZ01000020.1"/>
</dbReference>
<proteinExistence type="inferred from homology"/>
<organism evidence="3 4">
    <name type="scientific">Allosediminivita pacifica</name>
    <dbReference type="NCBI Taxonomy" id="1267769"/>
    <lineage>
        <taxon>Bacteria</taxon>
        <taxon>Pseudomonadati</taxon>
        <taxon>Pseudomonadota</taxon>
        <taxon>Alphaproteobacteria</taxon>
        <taxon>Rhodobacterales</taxon>
        <taxon>Paracoccaceae</taxon>
        <taxon>Allosediminivita</taxon>
    </lineage>
</organism>
<keyword evidence="4" id="KW-1185">Reference proteome</keyword>
<dbReference type="GO" id="GO:0016787">
    <property type="term" value="F:hydrolase activity"/>
    <property type="evidence" value="ECO:0007669"/>
    <property type="project" value="InterPro"/>
</dbReference>
<evidence type="ECO:0000256" key="1">
    <source>
        <dbReference type="ARBA" id="ARBA00038310"/>
    </source>
</evidence>
<name>A0A2T6AQ10_9RHOB</name>